<evidence type="ECO:0000256" key="7">
    <source>
        <dbReference type="SAM" id="MobiDB-lite"/>
    </source>
</evidence>
<feature type="domain" description="IBB" evidence="8">
    <location>
        <begin position="1"/>
        <end position="54"/>
    </location>
</feature>
<evidence type="ECO:0000313" key="9">
    <source>
        <dbReference type="EMBL" id="KAF2076879.1"/>
    </source>
</evidence>
<evidence type="ECO:0000256" key="1">
    <source>
        <dbReference type="ARBA" id="ARBA00010394"/>
    </source>
</evidence>
<dbReference type="InterPro" id="IPR016024">
    <property type="entry name" value="ARM-type_fold"/>
</dbReference>
<dbReference type="GO" id="GO:0061608">
    <property type="term" value="F:nuclear import signal receptor activity"/>
    <property type="evidence" value="ECO:0007669"/>
    <property type="project" value="InterPro"/>
</dbReference>
<dbReference type="SMART" id="SM00185">
    <property type="entry name" value="ARM"/>
    <property type="match status" value="8"/>
</dbReference>
<dbReference type="Pfam" id="PF00514">
    <property type="entry name" value="Arm"/>
    <property type="match status" value="6"/>
</dbReference>
<dbReference type="PROSITE" id="PS51214">
    <property type="entry name" value="IBB"/>
    <property type="match status" value="1"/>
</dbReference>
<dbReference type="Gene3D" id="1.25.10.10">
    <property type="entry name" value="Leucine-rich Repeat Variant"/>
    <property type="match status" value="1"/>
</dbReference>
<evidence type="ECO:0000256" key="4">
    <source>
        <dbReference type="ARBA" id="ARBA00022927"/>
    </source>
</evidence>
<dbReference type="PANTHER" id="PTHR23316">
    <property type="entry name" value="IMPORTIN ALPHA"/>
    <property type="match status" value="1"/>
</dbReference>
<dbReference type="AlphaFoldDB" id="A0A8J4Q150"/>
<dbReference type="Pfam" id="PF13513">
    <property type="entry name" value="HEAT_EZ"/>
    <property type="match status" value="1"/>
</dbReference>
<name>A0A8J4Q150_9MYCE</name>
<dbReference type="InterPro" id="IPR011989">
    <property type="entry name" value="ARM-like"/>
</dbReference>
<feature type="region of interest" description="Disordered" evidence="7">
    <location>
        <begin position="498"/>
        <end position="527"/>
    </location>
</feature>
<protein>
    <recommendedName>
        <fullName evidence="5">Importin subunit alpha</fullName>
    </recommendedName>
</protein>
<dbReference type="FunFam" id="1.25.10.10:FF:000021">
    <property type="entry name" value="Importin subunit alpha"/>
    <property type="match status" value="1"/>
</dbReference>
<dbReference type="Proteomes" id="UP000695562">
    <property type="component" value="Unassembled WGS sequence"/>
</dbReference>
<reference evidence="9" key="1">
    <citation type="submission" date="2020-01" db="EMBL/GenBank/DDBJ databases">
        <title>Development of genomics and gene disruption for Polysphondylium violaceum indicates a role for the polyketide synthase stlB in stalk morphogenesis.</title>
        <authorList>
            <person name="Narita B."/>
            <person name="Kawabe Y."/>
            <person name="Kin K."/>
            <person name="Saito T."/>
            <person name="Gibbs R."/>
            <person name="Kuspa A."/>
            <person name="Muzny D."/>
            <person name="Queller D."/>
            <person name="Richards S."/>
            <person name="Strassman J."/>
            <person name="Sucgang R."/>
            <person name="Worley K."/>
            <person name="Schaap P."/>
        </authorList>
    </citation>
    <scope>NUCLEOTIDE SEQUENCE</scope>
    <source>
        <strain evidence="9">QSvi11</strain>
    </source>
</reference>
<dbReference type="Gene3D" id="1.20.5.690">
    <property type="entry name" value="Importin-alpha, importin-beta-binding domain"/>
    <property type="match status" value="1"/>
</dbReference>
<accession>A0A8J4Q150</accession>
<feature type="compositionally biased region" description="Polar residues" evidence="7">
    <location>
        <begin position="507"/>
        <end position="521"/>
    </location>
</feature>
<feature type="repeat" description="ARM" evidence="6">
    <location>
        <begin position="114"/>
        <end position="157"/>
    </location>
</feature>
<evidence type="ECO:0000256" key="2">
    <source>
        <dbReference type="ARBA" id="ARBA00022448"/>
    </source>
</evidence>
<dbReference type="EMBL" id="AJWJ01000046">
    <property type="protein sequence ID" value="KAF2076879.1"/>
    <property type="molecule type" value="Genomic_DNA"/>
</dbReference>
<dbReference type="InterPro" id="IPR024931">
    <property type="entry name" value="Importin_alpha"/>
</dbReference>
<organism evidence="9 10">
    <name type="scientific">Polysphondylium violaceum</name>
    <dbReference type="NCBI Taxonomy" id="133409"/>
    <lineage>
        <taxon>Eukaryota</taxon>
        <taxon>Amoebozoa</taxon>
        <taxon>Evosea</taxon>
        <taxon>Eumycetozoa</taxon>
        <taxon>Dictyostelia</taxon>
        <taxon>Dictyosteliales</taxon>
        <taxon>Dictyosteliaceae</taxon>
        <taxon>Polysphondylium</taxon>
    </lineage>
</organism>
<evidence type="ECO:0000313" key="10">
    <source>
        <dbReference type="Proteomes" id="UP000695562"/>
    </source>
</evidence>
<dbReference type="GO" id="GO:0005737">
    <property type="term" value="C:cytoplasm"/>
    <property type="evidence" value="ECO:0007669"/>
    <property type="project" value="InterPro"/>
</dbReference>
<comment type="caution">
    <text evidence="9">The sequence shown here is derived from an EMBL/GenBank/DDBJ whole genome shotgun (WGS) entry which is preliminary data.</text>
</comment>
<evidence type="ECO:0000256" key="6">
    <source>
        <dbReference type="PROSITE-ProRule" id="PRU00259"/>
    </source>
</evidence>
<comment type="similarity">
    <text evidence="1 5">Belongs to the importin alpha family.</text>
</comment>
<dbReference type="GO" id="GO:0006606">
    <property type="term" value="P:protein import into nucleus"/>
    <property type="evidence" value="ECO:0007669"/>
    <property type="project" value="InterPro"/>
</dbReference>
<keyword evidence="10" id="KW-1185">Reference proteome</keyword>
<feature type="compositionally biased region" description="Basic and acidic residues" evidence="7">
    <location>
        <begin position="1"/>
        <end position="28"/>
    </location>
</feature>
<keyword evidence="2 5" id="KW-0813">Transport</keyword>
<dbReference type="InterPro" id="IPR002652">
    <property type="entry name" value="Importin-a_IBB"/>
</dbReference>
<evidence type="ECO:0000256" key="3">
    <source>
        <dbReference type="ARBA" id="ARBA00022737"/>
    </source>
</evidence>
<dbReference type="Pfam" id="PF16186">
    <property type="entry name" value="Arm_3"/>
    <property type="match status" value="1"/>
</dbReference>
<proteinExistence type="inferred from homology"/>
<dbReference type="InterPro" id="IPR032413">
    <property type="entry name" value="Arm_3"/>
</dbReference>
<dbReference type="SUPFAM" id="SSF48371">
    <property type="entry name" value="ARM repeat"/>
    <property type="match status" value="1"/>
</dbReference>
<evidence type="ECO:0000259" key="8">
    <source>
        <dbReference type="PROSITE" id="PS51214"/>
    </source>
</evidence>
<sequence length="527" mass="58465">MRSKQDERKAQFKKGIDADDQRRRREETSISIRKNKREENLLKKRNIPIASAQAPMYDKTKVDPTISTILENLPQLVADINSDNYDKIYAATTAFRKLLSIERSPPIEQVIKTGIVPRLVKFLYSENYPQLQFEAAWALTNISSGTSEQTKVVIEHGAIQVFVLLLGSQHDDVREQAVWALGNIAGDSYHCRDLVLQYGALPALLAQLTDLTQIKLSMVRNATWTLSNFCRGKPQPPFETVSAALPILAKLIYYHDEEVLIDACWALSYLSDGTNDRIGKVIDAKVVRKMVELLGHPHIAVQTPALRTIGNIVTGDDTQTQVVLSFAALSYLLNLLGSPKRAIRKEACWTISNITAGTKHQIQQVIEANIVPSLVGLLTHAEMDIRKEAAWAISNATSGGSPEQIKFLVDQGCISPLCDLLSYASDSRIINVALEGIENILNSGQKESQDGSNPYINIVEDANGHLKISDLQKHENKDTAEKATRILTNYFEIDEDDYQDSDLMPGTSASGDTFSFQSQGGDSHFDI</sequence>
<keyword evidence="3" id="KW-0677">Repeat</keyword>
<dbReference type="Pfam" id="PF01749">
    <property type="entry name" value="IBB"/>
    <property type="match status" value="1"/>
</dbReference>
<evidence type="ECO:0000256" key="5">
    <source>
        <dbReference type="PIRNR" id="PIRNR005673"/>
    </source>
</evidence>
<dbReference type="PROSITE" id="PS50176">
    <property type="entry name" value="ARM_REPEAT"/>
    <property type="match status" value="2"/>
</dbReference>
<dbReference type="GO" id="GO:0005634">
    <property type="term" value="C:nucleus"/>
    <property type="evidence" value="ECO:0007669"/>
    <property type="project" value="UniProtKB-ARBA"/>
</dbReference>
<dbReference type="OrthoDB" id="16542at2759"/>
<feature type="repeat" description="ARM" evidence="6">
    <location>
        <begin position="157"/>
        <end position="185"/>
    </location>
</feature>
<dbReference type="InterPro" id="IPR000225">
    <property type="entry name" value="Armadillo"/>
</dbReference>
<feature type="region of interest" description="Disordered" evidence="7">
    <location>
        <begin position="1"/>
        <end position="34"/>
    </location>
</feature>
<dbReference type="PIRSF" id="PIRSF005673">
    <property type="entry name" value="Importin_alpha"/>
    <property type="match status" value="1"/>
</dbReference>
<gene>
    <name evidence="9" type="ORF">CYY_001846</name>
</gene>
<keyword evidence="4 5" id="KW-0653">Protein transport</keyword>
<dbReference type="InterPro" id="IPR036975">
    <property type="entry name" value="Importin-a_IBB_sf"/>
</dbReference>